<accession>A0A9W9L2C5</accession>
<dbReference type="GeneID" id="81404282"/>
<evidence type="ECO:0000313" key="1">
    <source>
        <dbReference type="EMBL" id="KAJ5135090.1"/>
    </source>
</evidence>
<reference evidence="1" key="2">
    <citation type="journal article" date="2023" name="IMA Fungus">
        <title>Comparative genomic study of the Penicillium genus elucidates a diverse pangenome and 15 lateral gene transfer events.</title>
        <authorList>
            <person name="Petersen C."/>
            <person name="Sorensen T."/>
            <person name="Nielsen M.R."/>
            <person name="Sondergaard T.E."/>
            <person name="Sorensen J.L."/>
            <person name="Fitzpatrick D.A."/>
            <person name="Frisvad J.C."/>
            <person name="Nielsen K.L."/>
        </authorList>
    </citation>
    <scope>NUCLEOTIDE SEQUENCE</scope>
    <source>
        <strain evidence="1">IBT 22155</strain>
    </source>
</reference>
<gene>
    <name evidence="1" type="ORF">N7515_004368</name>
</gene>
<organism evidence="1 2">
    <name type="scientific">Penicillium bovifimosum</name>
    <dbReference type="NCBI Taxonomy" id="126998"/>
    <lineage>
        <taxon>Eukaryota</taxon>
        <taxon>Fungi</taxon>
        <taxon>Dikarya</taxon>
        <taxon>Ascomycota</taxon>
        <taxon>Pezizomycotina</taxon>
        <taxon>Eurotiomycetes</taxon>
        <taxon>Eurotiomycetidae</taxon>
        <taxon>Eurotiales</taxon>
        <taxon>Aspergillaceae</taxon>
        <taxon>Penicillium</taxon>
    </lineage>
</organism>
<protein>
    <submittedName>
        <fullName evidence="1">Uncharacterized protein</fullName>
    </submittedName>
</protein>
<comment type="caution">
    <text evidence="1">The sequence shown here is derived from an EMBL/GenBank/DDBJ whole genome shotgun (WGS) entry which is preliminary data.</text>
</comment>
<dbReference type="EMBL" id="JAPQKL010000004">
    <property type="protein sequence ID" value="KAJ5135090.1"/>
    <property type="molecule type" value="Genomic_DNA"/>
</dbReference>
<reference evidence="1" key="1">
    <citation type="submission" date="2022-11" db="EMBL/GenBank/DDBJ databases">
        <authorList>
            <person name="Petersen C."/>
        </authorList>
    </citation>
    <scope>NUCLEOTIDE SEQUENCE</scope>
    <source>
        <strain evidence="1">IBT 22155</strain>
    </source>
</reference>
<dbReference type="RefSeq" id="XP_056522062.1">
    <property type="nucleotide sequence ID" value="XM_056665112.1"/>
</dbReference>
<proteinExistence type="predicted"/>
<sequence>MPAYSDNYLLKTDINPRSEAYPVSLKLKKGGRAITVEKEEQRRNIRAIGIRSLCKQLQQPALRLRQAGSRPANIEEETFWGCQPSAQAYQRVQASGWPTP</sequence>
<keyword evidence="2" id="KW-1185">Reference proteome</keyword>
<dbReference type="AlphaFoldDB" id="A0A9W9L2C5"/>
<dbReference type="Proteomes" id="UP001149079">
    <property type="component" value="Unassembled WGS sequence"/>
</dbReference>
<evidence type="ECO:0000313" key="2">
    <source>
        <dbReference type="Proteomes" id="UP001149079"/>
    </source>
</evidence>
<name>A0A9W9L2C5_9EURO</name>